<evidence type="ECO:0000259" key="1">
    <source>
        <dbReference type="SMART" id="SM00382"/>
    </source>
</evidence>
<protein>
    <submittedName>
        <fullName evidence="2">AAA ATPase</fullName>
    </submittedName>
</protein>
<dbReference type="Gene3D" id="3.40.50.300">
    <property type="entry name" value="P-loop containing nucleotide triphosphate hydrolases"/>
    <property type="match status" value="2"/>
</dbReference>
<dbReference type="KEGG" id="tle:Tlet_1303"/>
<proteinExistence type="predicted"/>
<gene>
    <name evidence="2" type="ordered locus">Tlet_1303</name>
</gene>
<dbReference type="GO" id="GO:0006281">
    <property type="term" value="P:DNA repair"/>
    <property type="evidence" value="ECO:0007669"/>
    <property type="project" value="InterPro"/>
</dbReference>
<dbReference type="InterPro" id="IPR003593">
    <property type="entry name" value="AAA+_ATPase"/>
</dbReference>
<dbReference type="PANTHER" id="PTHR47642">
    <property type="entry name" value="ATP-DEPENDENT DNA HELICASE"/>
    <property type="match status" value="1"/>
</dbReference>
<dbReference type="eggNOG" id="COG2378">
    <property type="taxonomic scope" value="Bacteria"/>
</dbReference>
<evidence type="ECO:0000313" key="3">
    <source>
        <dbReference type="Proteomes" id="UP000002016"/>
    </source>
</evidence>
<name>A8F6S6_PSELT</name>
<dbReference type="GO" id="GO:0003678">
    <property type="term" value="F:DNA helicase activity"/>
    <property type="evidence" value="ECO:0007669"/>
    <property type="project" value="InterPro"/>
</dbReference>
<organism evidence="2 3">
    <name type="scientific">Pseudothermotoga lettingae (strain ATCC BAA-301 / DSM 14385 / NBRC 107922 / TMO)</name>
    <name type="common">Thermotoga lettingae</name>
    <dbReference type="NCBI Taxonomy" id="416591"/>
    <lineage>
        <taxon>Bacteria</taxon>
        <taxon>Thermotogati</taxon>
        <taxon>Thermotogota</taxon>
        <taxon>Thermotogae</taxon>
        <taxon>Thermotogales</taxon>
        <taxon>Thermotogaceae</taxon>
        <taxon>Pseudothermotoga</taxon>
    </lineage>
</organism>
<dbReference type="SUPFAM" id="SSF52540">
    <property type="entry name" value="P-loop containing nucleoside triphosphate hydrolases"/>
    <property type="match status" value="2"/>
</dbReference>
<dbReference type="Pfam" id="PF05970">
    <property type="entry name" value="PIF1"/>
    <property type="match status" value="1"/>
</dbReference>
<dbReference type="STRING" id="416591.Tlet_1303"/>
<reference evidence="2 3" key="2">
    <citation type="journal article" date="2009" name="Proc. Natl. Acad. Sci. U.S.A.">
        <title>On the chimeric nature, thermophilic origin, and phylogenetic placement of the Thermotogales.</title>
        <authorList>
            <person name="Zhaxybayeva O."/>
            <person name="Swithers K.S."/>
            <person name="Lapierre P."/>
            <person name="Fournier G.P."/>
            <person name="Bickhart D.M."/>
            <person name="DeBoy R.T."/>
            <person name="Nelson K.E."/>
            <person name="Nesbo C.L."/>
            <person name="Doolittle W.F."/>
            <person name="Gogarten J.P."/>
            <person name="Noll K.M."/>
        </authorList>
    </citation>
    <scope>NUCLEOTIDE SEQUENCE [LARGE SCALE GENOMIC DNA]</scope>
    <source>
        <strain evidence="3">ATCC BAA-301 / DSM 14385 / NBRC 107922 / TMO</strain>
    </source>
</reference>
<dbReference type="SMART" id="SM00382">
    <property type="entry name" value="AAA"/>
    <property type="match status" value="1"/>
</dbReference>
<dbReference type="PANTHER" id="PTHR47642:SF5">
    <property type="entry name" value="ATP-DEPENDENT DNA HELICASE"/>
    <property type="match status" value="1"/>
</dbReference>
<accession>A8F6S6</accession>
<dbReference type="InterPro" id="IPR051055">
    <property type="entry name" value="PIF1_helicase"/>
</dbReference>
<dbReference type="CDD" id="cd18809">
    <property type="entry name" value="SF1_C_RecD"/>
    <property type="match status" value="1"/>
</dbReference>
<dbReference type="InterPro" id="IPR026881">
    <property type="entry name" value="WYL_dom"/>
</dbReference>
<keyword evidence="3" id="KW-1185">Reference proteome</keyword>
<dbReference type="Proteomes" id="UP000002016">
    <property type="component" value="Chromosome"/>
</dbReference>
<feature type="domain" description="AAA+ ATPase" evidence="1">
    <location>
        <begin position="27"/>
        <end position="228"/>
    </location>
</feature>
<dbReference type="Pfam" id="PF13280">
    <property type="entry name" value="WYL"/>
    <property type="match status" value="1"/>
</dbReference>
<sequence>MSNNKLSMNEIELNEQFLNALELMEKSDKNIFITGRAGTGKSTLLMYFCNITKKKVVVLAPTGVAALNVNGETIHSFFKFKPNVTVENIEVLDDEIYREIDTIIIDEISMVRADLLDCIDKFLRLNARDFSKPFGGVQMILMGDLYQLPPVVTKKEREFFKERYRSEYFFDSDVFKDVDWEFIELKKIYRQDDDQFMKILNEIRTGTITDESLLILSRRVNAQLQNINYAIYLTSHNQTAKNINQEKLNQIKGKLYKFEAEIQGDFDESSFPADYVLSLKKGAQIMMLNNDSDGRWVNGFVGKIIDVHQDDGIVKVLFSNGRIEEVTRYTWDIFHYRYNRRKKMIETEIVGTFSQFPMRLAWAVTIHKSQGKTFDNVTIDLSKRFFAPGQLYVALSRCTRLSGISLTRAVTKKDIILDRRILRFLSDFQCKNSEKKLSMSEKMELINRAIELNKYLLIVYVRSDNEKSRRIVEPRRVGEFSYSGKKFLGLQGYCFKKKDLRTFRIDRILDIELIEDREVIK</sequence>
<dbReference type="PROSITE" id="PS52050">
    <property type="entry name" value="WYL"/>
    <property type="match status" value="1"/>
</dbReference>
<dbReference type="EMBL" id="CP000812">
    <property type="protein sequence ID" value="ABV33860.1"/>
    <property type="molecule type" value="Genomic_DNA"/>
</dbReference>
<dbReference type="HOGENOM" id="CLU_001613_7_2_0"/>
<dbReference type="GO" id="GO:0000723">
    <property type="term" value="P:telomere maintenance"/>
    <property type="evidence" value="ECO:0007669"/>
    <property type="project" value="InterPro"/>
</dbReference>
<dbReference type="InterPro" id="IPR027417">
    <property type="entry name" value="P-loop_NTPase"/>
</dbReference>
<reference evidence="2 3" key="1">
    <citation type="submission" date="2007-08" db="EMBL/GenBank/DDBJ databases">
        <title>Complete sequence of Thermotoga lettingae TMO.</title>
        <authorList>
            <consortium name="US DOE Joint Genome Institute"/>
            <person name="Copeland A."/>
            <person name="Lucas S."/>
            <person name="Lapidus A."/>
            <person name="Barry K."/>
            <person name="Glavina del Rio T."/>
            <person name="Dalin E."/>
            <person name="Tice H."/>
            <person name="Pitluck S."/>
            <person name="Foster B."/>
            <person name="Bruce D."/>
            <person name="Schmutz J."/>
            <person name="Larimer F."/>
            <person name="Land M."/>
            <person name="Hauser L."/>
            <person name="Kyrpides N."/>
            <person name="Mikhailova N."/>
            <person name="Nelson K."/>
            <person name="Gogarten J.P."/>
            <person name="Noll K."/>
            <person name="Richardson P."/>
        </authorList>
    </citation>
    <scope>NUCLEOTIDE SEQUENCE [LARGE SCALE GENOMIC DNA]</scope>
    <source>
        <strain evidence="3">ATCC BAA-301 / DSM 14385 / NBRC 107922 / TMO</strain>
    </source>
</reference>
<dbReference type="FunFam" id="3.40.50.300:FF:001498">
    <property type="entry name" value="ATP-dependent DNA helicase"/>
    <property type="match status" value="1"/>
</dbReference>
<dbReference type="AlphaFoldDB" id="A8F6S6"/>
<dbReference type="RefSeq" id="WP_012003336.1">
    <property type="nucleotide sequence ID" value="NC_009828.1"/>
</dbReference>
<evidence type="ECO:0000313" key="2">
    <source>
        <dbReference type="EMBL" id="ABV33860.1"/>
    </source>
</evidence>
<dbReference type="InterPro" id="IPR010285">
    <property type="entry name" value="DNA_helicase_pif1-like_DEAD"/>
</dbReference>
<dbReference type="eggNOG" id="COG0507">
    <property type="taxonomic scope" value="Bacteria"/>
</dbReference>